<keyword evidence="7" id="KW-1185">Reference proteome</keyword>
<dbReference type="InterPro" id="IPR015421">
    <property type="entry name" value="PyrdxlP-dep_Trfase_major"/>
</dbReference>
<evidence type="ECO:0000256" key="2">
    <source>
        <dbReference type="ARBA" id="ARBA00022898"/>
    </source>
</evidence>
<dbReference type="InterPro" id="IPR015424">
    <property type="entry name" value="PyrdxlP-dep_Trfase"/>
</dbReference>
<evidence type="ECO:0000313" key="7">
    <source>
        <dbReference type="Proteomes" id="UP000007431"/>
    </source>
</evidence>
<dbReference type="eggNOG" id="ENOG502QUUV">
    <property type="taxonomic scope" value="Eukaryota"/>
</dbReference>
<protein>
    <recommendedName>
        <fullName evidence="5">L-tyrosine decarboxylase C-terminal domain-containing protein</fullName>
    </recommendedName>
</protein>
<sequence>MHESISAWFLGPRAENYDLLKQLFAGAVDSHARVRENYYAEDGVFITDSIKESKTYQANVTQLREQTCQIVDLLNKYSVPFFSPRYAGHMSFETSLPGIVGWVATILNNPNNVAFEASPFTTLVELEVGSELCSMLGYPMDTESTIQPWGHIACDGTIANMESMWVARNLKFYPLSVHAAMTDPEGPLRFVADSFKVPTADSPHEPQLFKDLDSWQLLNLPISVTLGIGEELLLQYGITNDFLTSALSPYLVQSTGMEELIRKYNITAPPQYLISNTKHYSWPKSAALVGIGSSNTIPIPVDSDARINFEKLDALLQERLDNKQAVYGVVAVIGSTEEGAVDPLDKVIELRNKYAELGMTFVVHADAAWGGYFASMIRDPPSGGISRDDDEEDEDGSRDFVPSITMREYSVRQFDALKDADSITIDPHKAGYVPYPAGGLCYKDGRMRYLVTWTAPYLHDSNTGESIGVYGIEGSKPGAAAVATFMHNNIVGLHKHGQGALLGEVAFTCRRFSAHWAAMSDDKTDFIVVPFNKFVHEADGDAAILEEKAFIRENILGQSNQAIVQNKDALDEICGLGSDLNINAFACNFRINGEVNTDVAEANYLNSRIFDILSLTGVGELPETIPMFLSATTFAHADYGECADAYKRRLGLETDSEQDLFVLRNVCMSPFQAAGDFVQELAKIFQETLENEVQVVVKRNTVSPQIHEFTMQGNEQLYLTYRPLFNHANGRQQVILRVGEMPADAWEKYKAAVAKFPGSTYTLRTSELDLQAVDLSKVEIVKQRALNSAYYDKAYPKTTTPFYVYGSPTEVHADHMLLRAPNAQISSAHVKLGLESVLSAEQLARGVIAHVEVPEQALQPLAEQHPFSPGAKFRVTITEDAFDATAHGPNLAEGGAQLATGTLTLGRALNTQDFEVDKRAADYTSTGASGETKAEWARVISEELGLKPAGGKVVQPPKGSNVGSGSGLGLGARVFQAGGEVAGGAVNAGGSVAGGAVKGGLEVTEGMRKAGQTLFSGFRL</sequence>
<dbReference type="GO" id="GO:0019752">
    <property type="term" value="P:carboxylic acid metabolic process"/>
    <property type="evidence" value="ECO:0007669"/>
    <property type="project" value="InterPro"/>
</dbReference>
<proteinExistence type="predicted"/>
<name>D8Q5H7_SCHCM</name>
<evidence type="ECO:0000256" key="1">
    <source>
        <dbReference type="ARBA" id="ARBA00001933"/>
    </source>
</evidence>
<evidence type="ECO:0000259" key="5">
    <source>
        <dbReference type="Pfam" id="PF21391"/>
    </source>
</evidence>
<dbReference type="SUPFAM" id="SSF53383">
    <property type="entry name" value="PLP-dependent transferases"/>
    <property type="match status" value="1"/>
</dbReference>
<dbReference type="EMBL" id="GL377306">
    <property type="protein sequence ID" value="EFI97410.1"/>
    <property type="molecule type" value="Genomic_DNA"/>
</dbReference>
<evidence type="ECO:0000256" key="3">
    <source>
        <dbReference type="ARBA" id="ARBA00023239"/>
    </source>
</evidence>
<dbReference type="InterPro" id="IPR002129">
    <property type="entry name" value="PyrdxlP-dep_de-COase"/>
</dbReference>
<comment type="cofactor">
    <cofactor evidence="1 4">
        <name>pyridoxal 5'-phosphate</name>
        <dbReference type="ChEBI" id="CHEBI:597326"/>
    </cofactor>
</comment>
<dbReference type="STRING" id="578458.D8Q5H7"/>
<dbReference type="GO" id="GO:0016830">
    <property type="term" value="F:carbon-carbon lyase activity"/>
    <property type="evidence" value="ECO:0007669"/>
    <property type="project" value="InterPro"/>
</dbReference>
<evidence type="ECO:0000256" key="4">
    <source>
        <dbReference type="PIRSR" id="PIRSR602129-50"/>
    </source>
</evidence>
<dbReference type="OMA" id="FHVANHR"/>
<dbReference type="VEuPathDB" id="FungiDB:SCHCODRAFT_02625520"/>
<keyword evidence="2 4" id="KW-0663">Pyridoxal phosphate</keyword>
<dbReference type="AlphaFoldDB" id="D8Q5H7"/>
<dbReference type="Pfam" id="PF00282">
    <property type="entry name" value="Pyridoxal_deC"/>
    <property type="match status" value="1"/>
</dbReference>
<feature type="domain" description="L-tyrosine decarboxylase C-terminal" evidence="5">
    <location>
        <begin position="588"/>
        <end position="691"/>
    </location>
</feature>
<reference evidence="6 7" key="1">
    <citation type="journal article" date="2010" name="Nat. Biotechnol.">
        <title>Genome sequence of the model mushroom Schizophyllum commune.</title>
        <authorList>
            <person name="Ohm R.A."/>
            <person name="de Jong J.F."/>
            <person name="Lugones L.G."/>
            <person name="Aerts A."/>
            <person name="Kothe E."/>
            <person name="Stajich J.E."/>
            <person name="de Vries R.P."/>
            <person name="Record E."/>
            <person name="Levasseur A."/>
            <person name="Baker S.E."/>
            <person name="Bartholomew K.A."/>
            <person name="Coutinho P.M."/>
            <person name="Erdmann S."/>
            <person name="Fowler T.J."/>
            <person name="Gathman A.C."/>
            <person name="Lombard V."/>
            <person name="Henrissat B."/>
            <person name="Knabe N."/>
            <person name="Kuees U."/>
            <person name="Lilly W.W."/>
            <person name="Lindquist E."/>
            <person name="Lucas S."/>
            <person name="Magnuson J.K."/>
            <person name="Piumi F."/>
            <person name="Raudaskoski M."/>
            <person name="Salamov A."/>
            <person name="Schmutz J."/>
            <person name="Schwarze F.W.M.R."/>
            <person name="vanKuyk P.A."/>
            <person name="Horton J.S."/>
            <person name="Grigoriev I.V."/>
            <person name="Woesten H.A.B."/>
        </authorList>
    </citation>
    <scope>NUCLEOTIDE SEQUENCE [LARGE SCALE GENOMIC DNA]</scope>
    <source>
        <strain evidence="7">H4-8 / FGSC 9210</strain>
    </source>
</reference>
<dbReference type="GO" id="GO:0030170">
    <property type="term" value="F:pyridoxal phosphate binding"/>
    <property type="evidence" value="ECO:0007669"/>
    <property type="project" value="InterPro"/>
</dbReference>
<dbReference type="Gene3D" id="3.40.640.10">
    <property type="entry name" value="Type I PLP-dependent aspartate aminotransferase-like (Major domain)"/>
    <property type="match status" value="1"/>
</dbReference>
<dbReference type="InterPro" id="IPR049373">
    <property type="entry name" value="TyrDC_C"/>
</dbReference>
<dbReference type="HOGENOM" id="CLU_005446_1_0_1"/>
<feature type="modified residue" description="N6-(pyridoxal phosphate)lysine" evidence="4">
    <location>
        <position position="429"/>
    </location>
</feature>
<organism evidence="7">
    <name type="scientific">Schizophyllum commune (strain H4-8 / FGSC 9210)</name>
    <name type="common">Split gill fungus</name>
    <dbReference type="NCBI Taxonomy" id="578458"/>
    <lineage>
        <taxon>Eukaryota</taxon>
        <taxon>Fungi</taxon>
        <taxon>Dikarya</taxon>
        <taxon>Basidiomycota</taxon>
        <taxon>Agaricomycotina</taxon>
        <taxon>Agaricomycetes</taxon>
        <taxon>Agaricomycetidae</taxon>
        <taxon>Agaricales</taxon>
        <taxon>Schizophyllaceae</taxon>
        <taxon>Schizophyllum</taxon>
    </lineage>
</organism>
<dbReference type="PANTHER" id="PTHR42735:SF4">
    <property type="entry name" value="PYRIDOXAL PHOSPHATE-DEPENDENT DECARBOXYLASE FAMILY PROTEIN"/>
    <property type="match status" value="1"/>
</dbReference>
<evidence type="ECO:0000313" key="6">
    <source>
        <dbReference type="EMBL" id="EFI97410.1"/>
    </source>
</evidence>
<dbReference type="Pfam" id="PF21391">
    <property type="entry name" value="tyr_de_CO2_C"/>
    <property type="match status" value="1"/>
</dbReference>
<dbReference type="PANTHER" id="PTHR42735">
    <property type="match status" value="1"/>
</dbReference>
<gene>
    <name evidence="6" type="ORF">SCHCODRAFT_15883</name>
</gene>
<dbReference type="Proteomes" id="UP000007431">
    <property type="component" value="Unassembled WGS sequence"/>
</dbReference>
<dbReference type="InterPro" id="IPR050477">
    <property type="entry name" value="GrpII_AminoAcid_Decarb"/>
</dbReference>
<dbReference type="InParanoid" id="D8Q5H7"/>
<keyword evidence="3" id="KW-0456">Lyase</keyword>
<accession>D8Q5H7</accession>